<proteinExistence type="inferred from homology"/>
<name>A0A6H0XZU4_9PEZI</name>
<sequence length="256" mass="27088">MSRATLSTAAFFGATGDCAGYCLANALKAGHRCVALARTPAKLTASMKAKDVPEAALTNLTIIQGDVRDQKAVESALRINGVVVDTIISSVGSVPALRWSLTSPVSVVDATLCGDAAKVLVSALRSLKPAKKPVVVVVSTTGLKRNNLPRDVPLAYVPLYHWLLHVPHIDKANMEKAVRDASAEPAGPLERFVAIKPTLLMDGPSRGSGKLRVGTDEKPALGYAIRRSEVGQWIYENVIAQEVKPAYIGKGISLTA</sequence>
<feature type="domain" description="NAD(P)-binding" evidence="2">
    <location>
        <begin position="13"/>
        <end position="236"/>
    </location>
</feature>
<dbReference type="Gene3D" id="3.40.50.720">
    <property type="entry name" value="NAD(P)-binding Rossmann-like Domain"/>
    <property type="match status" value="1"/>
</dbReference>
<dbReference type="PANTHER" id="PTHR15020:SF50">
    <property type="entry name" value="UPF0659 PROTEIN YMR090W"/>
    <property type="match status" value="1"/>
</dbReference>
<dbReference type="Proteomes" id="UP000503462">
    <property type="component" value="Chromosome 4"/>
</dbReference>
<dbReference type="SUPFAM" id="SSF51735">
    <property type="entry name" value="NAD(P)-binding Rossmann-fold domains"/>
    <property type="match status" value="1"/>
</dbReference>
<dbReference type="OrthoDB" id="63935at2759"/>
<organism evidence="3 4">
    <name type="scientific">Peltaster fructicola</name>
    <dbReference type="NCBI Taxonomy" id="286661"/>
    <lineage>
        <taxon>Eukaryota</taxon>
        <taxon>Fungi</taxon>
        <taxon>Dikarya</taxon>
        <taxon>Ascomycota</taxon>
        <taxon>Pezizomycotina</taxon>
        <taxon>Dothideomycetes</taxon>
        <taxon>Dothideomycetes incertae sedis</taxon>
        <taxon>Peltaster</taxon>
    </lineage>
</organism>
<dbReference type="Pfam" id="PF13460">
    <property type="entry name" value="NAD_binding_10"/>
    <property type="match status" value="1"/>
</dbReference>
<dbReference type="PANTHER" id="PTHR15020">
    <property type="entry name" value="FLAVIN REDUCTASE-RELATED"/>
    <property type="match status" value="1"/>
</dbReference>
<evidence type="ECO:0000256" key="1">
    <source>
        <dbReference type="ARBA" id="ARBA00038376"/>
    </source>
</evidence>
<dbReference type="InterPro" id="IPR036291">
    <property type="entry name" value="NAD(P)-bd_dom_sf"/>
</dbReference>
<dbReference type="EMBL" id="CP051142">
    <property type="protein sequence ID" value="QIW99929.1"/>
    <property type="molecule type" value="Genomic_DNA"/>
</dbReference>
<evidence type="ECO:0000313" key="3">
    <source>
        <dbReference type="EMBL" id="QIW99929.1"/>
    </source>
</evidence>
<comment type="similarity">
    <text evidence="1">Belongs to the avfA family.</text>
</comment>
<reference evidence="3 4" key="1">
    <citation type="journal article" date="2016" name="Sci. Rep.">
        <title>Peltaster fructicola genome reveals evolution from an invasive phytopathogen to an ectophytic parasite.</title>
        <authorList>
            <person name="Xu C."/>
            <person name="Chen H."/>
            <person name="Gleason M.L."/>
            <person name="Xu J.R."/>
            <person name="Liu H."/>
            <person name="Zhang R."/>
            <person name="Sun G."/>
        </authorList>
    </citation>
    <scope>NUCLEOTIDE SEQUENCE [LARGE SCALE GENOMIC DNA]</scope>
    <source>
        <strain evidence="3 4">LNHT1506</strain>
    </source>
</reference>
<evidence type="ECO:0000259" key="2">
    <source>
        <dbReference type="Pfam" id="PF13460"/>
    </source>
</evidence>
<gene>
    <name evidence="3" type="ORF">AMS68_005447</name>
</gene>
<protein>
    <recommendedName>
        <fullName evidence="2">NAD(P)-binding domain-containing protein</fullName>
    </recommendedName>
</protein>
<keyword evidence="4" id="KW-1185">Reference proteome</keyword>
<dbReference type="InterPro" id="IPR016040">
    <property type="entry name" value="NAD(P)-bd_dom"/>
</dbReference>
<dbReference type="AlphaFoldDB" id="A0A6H0XZU4"/>
<accession>A0A6H0XZU4</accession>
<evidence type="ECO:0000313" key="4">
    <source>
        <dbReference type="Proteomes" id="UP000503462"/>
    </source>
</evidence>